<dbReference type="Gene3D" id="3.80.10.10">
    <property type="entry name" value="Ribonuclease Inhibitor"/>
    <property type="match status" value="7"/>
</dbReference>
<dbReference type="SMART" id="SM00369">
    <property type="entry name" value="LRR_TYP"/>
    <property type="match status" value="13"/>
</dbReference>
<dbReference type="SMART" id="SM00364">
    <property type="entry name" value="LRR_BAC"/>
    <property type="match status" value="9"/>
</dbReference>
<protein>
    <recommendedName>
        <fullName evidence="7">Leucine-rich repeat-containing protein 9</fullName>
    </recommendedName>
</protein>
<feature type="region of interest" description="Disordered" evidence="4">
    <location>
        <begin position="1"/>
        <end position="20"/>
    </location>
</feature>
<evidence type="ECO:0000256" key="2">
    <source>
        <dbReference type="ARBA" id="ARBA00022737"/>
    </source>
</evidence>
<feature type="coiled-coil region" evidence="3">
    <location>
        <begin position="353"/>
        <end position="380"/>
    </location>
</feature>
<feature type="compositionally biased region" description="Basic and acidic residues" evidence="4">
    <location>
        <begin position="1"/>
        <end position="10"/>
    </location>
</feature>
<feature type="compositionally biased region" description="Low complexity" evidence="4">
    <location>
        <begin position="1468"/>
        <end position="1481"/>
    </location>
</feature>
<dbReference type="InterPro" id="IPR025875">
    <property type="entry name" value="Leu-rich_rpt_4"/>
</dbReference>
<dbReference type="InterPro" id="IPR032675">
    <property type="entry name" value="LRR_dom_sf"/>
</dbReference>
<comment type="caution">
    <text evidence="5">The sequence shown here is derived from an EMBL/GenBank/DDBJ whole genome shotgun (WGS) entry which is preliminary data.</text>
</comment>
<evidence type="ECO:0000256" key="3">
    <source>
        <dbReference type="SAM" id="Coils"/>
    </source>
</evidence>
<dbReference type="Gene3D" id="3.90.228.10">
    <property type="match status" value="1"/>
</dbReference>
<evidence type="ECO:0000256" key="1">
    <source>
        <dbReference type="ARBA" id="ARBA00022614"/>
    </source>
</evidence>
<dbReference type="SUPFAM" id="SSF52047">
    <property type="entry name" value="RNI-like"/>
    <property type="match status" value="1"/>
</dbReference>
<dbReference type="Pfam" id="PF13855">
    <property type="entry name" value="LRR_8"/>
    <property type="match status" value="1"/>
</dbReference>
<dbReference type="PROSITE" id="PS51450">
    <property type="entry name" value="LRR"/>
    <property type="match status" value="13"/>
</dbReference>
<dbReference type="SUPFAM" id="SSF52058">
    <property type="entry name" value="L domain-like"/>
    <property type="match status" value="1"/>
</dbReference>
<feature type="compositionally biased region" description="Polar residues" evidence="4">
    <location>
        <begin position="1489"/>
        <end position="1531"/>
    </location>
</feature>
<sequence length="1540" mass="174191">MRGSREEKADSASSGEDEESLRELCTVNGIKFEKLQKGAGKNVASLEMFFSGFPKIIGMENFPDLQNLTLMGQQITTLENLDCLPNLTELCVSESKITAISGLDGCKKLKKLFLYDNKITKIENISHLEQLNVLWLNNNNIIAIEGLEKLLYLLDLNLAGNKITEIGNSLDGNLNLKTLNLSANCISSLKDLTNLSQLSCLESLSLKDPVYGPNPVALLCNYSTHLLFHLPNLKRVDSYNVDDKTLKELAETTVVKKKMYYNMRVKTMQRNKADLLFRLETERANLQAEPRNRMLKLFSAVKDIEREVEEQREGLSSSFKENKNPISPVAGDEDKKENLEEKETLATDTMMFSQKLQKKKEALLKRIAKLQRQREEINQCHQESCEQVNNVSEMTVQRLLLELETGGNVRFEDGKQTDPWYKSCHDLIFSRFCVGDYLGLGISGIKVHRITRIHNRILRTRFDDKLDLILDRDDISELTQGRSYKRLLEYLFFMWNPALLNGNGEPIRVLEEGFRPAQVYESLNEEGGVPLANSVSVCDRSRVDFLRKRARERGSTDQCPFRHGQLIVAKVFVGKVVPAKNENKITRATYRGADSVFRARKHENCPSRPGSTIKRQVMDTSCECSARQCAWFVFDHEMVLPEYVVDFEYITKVKPKSSFIYYYGDVTTPSYKQNGEPGEEKENIPDEDVLNMEPVIPTRPRFIALTEELLFKRCNVECLEHIVCLNLHGNGLSRLQLVNCMTALKRLTVSYNELTRLDDVSHMIFLEYLDVSFNKITTLDGLKGCNRLKHLDVSWNLLTHTREELGIMRKHVITLTYLDTRNNPWQKPETLRMRALGRLKNLEYLDGVQVTDEEMTTALKMAAASRPSSFAILAHARTDQSKPRTLSLVPTAQAILASSQNRPVKLQDDDSQWFIKVTTVNLDNQHLGKLANMEQLENLRWASFNGNDLTKIEGLESCVHLEELSVENNCINKFEGLSKQSMLTWLSLAGNQLTTLDTGMLEKLPRLRYLSVENNAISHLRGLQNCQSLQEFYIGNNTLANIREVYNLKTLPSLLILDLCGNPMSTAGQNYRLFVIYHLISLKALDGLAVETSEGSLAKDMFGGRLTPDFIAERLGHSNFSDLRELDLPHSSLRTVDLGTKDAFFNLRSVNLEHNSLTSFGGLVNLVNLKVLCLNHNHIECVVAKPKATSPANAPKRGSDVSSGLEITNPENFTPVLPNLEVLHLGYNGITNMAALHLSRLTNLRALFLQGNEINKVEGLERLQELRELVLDRNKIKNLSSTSFMSQWHLTELHMEENRIRELSNLEPLQNLQRLYLGMNRIQDIAELEKLECLRHLVELSVINNAVTRRLLHRPLLVYRMPNLLCIDGIPVSSDEKTKAELYFMEQQSGMQSMTSALEPSLPGIVTTRSQAPLRVTTVQLSSTTDRNWGITGLRQEFPNGTLLRTGEQQQDKARRRAGNVRGGSNHSLQTLSTSDSTHSLSGDRYGRTSVSLSTQQSGGISRQPQASSSAPYIAQGSYSPYNVNGDVTDTSRSKNTRFK</sequence>
<feature type="region of interest" description="Disordered" evidence="4">
    <location>
        <begin position="312"/>
        <end position="339"/>
    </location>
</feature>
<proteinExistence type="predicted"/>
<keyword evidence="2" id="KW-0677">Repeat</keyword>
<evidence type="ECO:0008006" key="7">
    <source>
        <dbReference type="Google" id="ProtNLM"/>
    </source>
</evidence>
<evidence type="ECO:0000313" key="6">
    <source>
        <dbReference type="Proteomes" id="UP001159428"/>
    </source>
</evidence>
<dbReference type="InterPro" id="IPR001611">
    <property type="entry name" value="Leu-rich_rpt"/>
</dbReference>
<reference evidence="5 6" key="1">
    <citation type="submission" date="2022-05" db="EMBL/GenBank/DDBJ databases">
        <authorList>
            <consortium name="Genoscope - CEA"/>
            <person name="William W."/>
        </authorList>
    </citation>
    <scope>NUCLEOTIDE SEQUENCE [LARGE SCALE GENOMIC DNA]</scope>
</reference>
<dbReference type="EMBL" id="CALNXJ010000048">
    <property type="protein sequence ID" value="CAH3150734.1"/>
    <property type="molecule type" value="Genomic_DNA"/>
</dbReference>
<dbReference type="SMART" id="SM00365">
    <property type="entry name" value="LRR_SD22"/>
    <property type="match status" value="16"/>
</dbReference>
<feature type="region of interest" description="Disordered" evidence="4">
    <location>
        <begin position="1440"/>
        <end position="1540"/>
    </location>
</feature>
<accession>A0AAU9XJS8</accession>
<dbReference type="InterPro" id="IPR003591">
    <property type="entry name" value="Leu-rich_rpt_typical-subtyp"/>
</dbReference>
<dbReference type="InterPro" id="IPR050836">
    <property type="entry name" value="SDS22/Internalin_LRR"/>
</dbReference>
<keyword evidence="1" id="KW-0433">Leucine-rich repeat</keyword>
<dbReference type="Pfam" id="PF14580">
    <property type="entry name" value="LRR_9"/>
    <property type="match status" value="3"/>
</dbReference>
<keyword evidence="3" id="KW-0175">Coiled coil</keyword>
<name>A0AAU9XJS8_9CNID</name>
<evidence type="ECO:0000313" key="5">
    <source>
        <dbReference type="EMBL" id="CAH3150734.1"/>
    </source>
</evidence>
<dbReference type="PANTHER" id="PTHR46652">
    <property type="entry name" value="LEUCINE-RICH REPEAT AND IQ DOMAIN-CONTAINING PROTEIN 1-RELATED"/>
    <property type="match status" value="1"/>
</dbReference>
<dbReference type="SUPFAM" id="SSF52075">
    <property type="entry name" value="Outer arm dynein light chain 1"/>
    <property type="match status" value="1"/>
</dbReference>
<dbReference type="Pfam" id="PF12799">
    <property type="entry name" value="LRR_4"/>
    <property type="match status" value="1"/>
</dbReference>
<dbReference type="PANTHER" id="PTHR46652:SF3">
    <property type="entry name" value="LEUCINE-RICH REPEAT-CONTAINING PROTEIN 9"/>
    <property type="match status" value="1"/>
</dbReference>
<dbReference type="Proteomes" id="UP001159428">
    <property type="component" value="Unassembled WGS sequence"/>
</dbReference>
<organism evidence="5 6">
    <name type="scientific">Pocillopora meandrina</name>
    <dbReference type="NCBI Taxonomy" id="46732"/>
    <lineage>
        <taxon>Eukaryota</taxon>
        <taxon>Metazoa</taxon>
        <taxon>Cnidaria</taxon>
        <taxon>Anthozoa</taxon>
        <taxon>Hexacorallia</taxon>
        <taxon>Scleractinia</taxon>
        <taxon>Astrocoeniina</taxon>
        <taxon>Pocilloporidae</taxon>
        <taxon>Pocillopora</taxon>
    </lineage>
</organism>
<gene>
    <name evidence="5" type="ORF">PMEA_00024876</name>
</gene>
<keyword evidence="6" id="KW-1185">Reference proteome</keyword>
<evidence type="ECO:0000256" key="4">
    <source>
        <dbReference type="SAM" id="MobiDB-lite"/>
    </source>
</evidence>